<dbReference type="AlphaFoldDB" id="A0A7T7BND8"/>
<dbReference type="Pfam" id="PF11807">
    <property type="entry name" value="UstYa"/>
    <property type="match status" value="1"/>
</dbReference>
<evidence type="ECO:0000256" key="1">
    <source>
        <dbReference type="ARBA" id="ARBA00004685"/>
    </source>
</evidence>
<dbReference type="GeneID" id="90952218"/>
<organism evidence="3 4">
    <name type="scientific">Penicillium digitatum</name>
    <name type="common">Green mold</name>
    <dbReference type="NCBI Taxonomy" id="36651"/>
    <lineage>
        <taxon>Eukaryota</taxon>
        <taxon>Fungi</taxon>
        <taxon>Dikarya</taxon>
        <taxon>Ascomycota</taxon>
        <taxon>Pezizomycotina</taxon>
        <taxon>Eurotiomycetes</taxon>
        <taxon>Eurotiomycetidae</taxon>
        <taxon>Eurotiales</taxon>
        <taxon>Aspergillaceae</taxon>
        <taxon>Penicillium</taxon>
    </lineage>
</organism>
<dbReference type="Proteomes" id="UP000595662">
    <property type="component" value="Chromosome 4"/>
</dbReference>
<name>A0A7T7BND8_PENDI</name>
<accession>A0A7T7BND8</accession>
<evidence type="ECO:0000313" key="3">
    <source>
        <dbReference type="EMBL" id="QQK46175.1"/>
    </source>
</evidence>
<evidence type="ECO:0000256" key="2">
    <source>
        <dbReference type="ARBA" id="ARBA00035112"/>
    </source>
</evidence>
<dbReference type="PANTHER" id="PTHR33365:SF4">
    <property type="entry name" value="CYCLOCHLOROTINE BIOSYNTHESIS PROTEIN O"/>
    <property type="match status" value="1"/>
</dbReference>
<dbReference type="InterPro" id="IPR021765">
    <property type="entry name" value="UstYa-like"/>
</dbReference>
<comment type="similarity">
    <text evidence="2">Belongs to the ustYa family.</text>
</comment>
<dbReference type="PANTHER" id="PTHR33365">
    <property type="entry name" value="YALI0B05434P"/>
    <property type="match status" value="1"/>
</dbReference>
<dbReference type="RefSeq" id="XP_065957523.1">
    <property type="nucleotide sequence ID" value="XM_066099796.1"/>
</dbReference>
<proteinExistence type="inferred from homology"/>
<evidence type="ECO:0000313" key="4">
    <source>
        <dbReference type="Proteomes" id="UP000595662"/>
    </source>
</evidence>
<reference evidence="3 4" key="1">
    <citation type="submission" date="2020-08" db="EMBL/GenBank/DDBJ databases">
        <title>The completed genome sequence of the pathogenic ascomycete fungus Penicillium digitatum.</title>
        <authorList>
            <person name="Wang M."/>
        </authorList>
    </citation>
    <scope>NUCLEOTIDE SEQUENCE [LARGE SCALE GENOMIC DNA]</scope>
    <source>
        <strain evidence="3 4">PdW03</strain>
    </source>
</reference>
<gene>
    <name evidence="3" type="ORF">Pdw03_1073</name>
</gene>
<comment type="pathway">
    <text evidence="1">Mycotoxin biosynthesis.</text>
</comment>
<dbReference type="GO" id="GO:0043386">
    <property type="term" value="P:mycotoxin biosynthetic process"/>
    <property type="evidence" value="ECO:0007669"/>
    <property type="project" value="InterPro"/>
</dbReference>
<sequence length="171" mass="19694">MRPTLEDLSHKGDEAWATELFTPHGGFLVVRRNETMKENWGISMFHGLHCLQLIRSSLQRAREMGTGSMPGSHGDHHEQHLEHLDESHLQHCFSYITQSLMCSADDTIEPPQEQYNSDGNLVDLSIDGMGYVHQCRDSGHIWDIVRRSEKVPIEKWDWEINDTVESVFIEP</sequence>
<protein>
    <submittedName>
        <fullName evidence="3">SSCR protein</fullName>
    </submittedName>
</protein>
<dbReference type="EMBL" id="CP060777">
    <property type="protein sequence ID" value="QQK46175.1"/>
    <property type="molecule type" value="Genomic_DNA"/>
</dbReference>